<dbReference type="Gene3D" id="1.10.400.10">
    <property type="entry name" value="GI Alpha 1, domain 2-like"/>
    <property type="match status" value="1"/>
</dbReference>
<keyword evidence="6 10" id="KW-0460">Magnesium</keyword>
<comment type="function">
    <text evidence="1">Guanine nucleotide-binding proteins (G proteins) are involved as modulators or transducers in various transmembrane signaling systems.</text>
</comment>
<keyword evidence="8 11" id="KW-0807">Transducer</keyword>
<dbReference type="Pfam" id="PF00503">
    <property type="entry name" value="G-alpha"/>
    <property type="match status" value="1"/>
</dbReference>
<reference evidence="12 13" key="1">
    <citation type="submission" date="2024-05" db="EMBL/GenBank/DDBJ databases">
        <title>Genetic variation in Jamaican populations of the coffee berry borer (Hypothenemus hampei).</title>
        <authorList>
            <person name="Errbii M."/>
            <person name="Myrie A."/>
        </authorList>
    </citation>
    <scope>NUCLEOTIDE SEQUENCE [LARGE SCALE GENOMIC DNA]</scope>
    <source>
        <strain evidence="12">JA-Hopewell-2020-01-JO</strain>
        <tissue evidence="12">Whole body</tissue>
    </source>
</reference>
<dbReference type="AlphaFoldDB" id="A0ABD1F598"/>
<comment type="subcellular location">
    <subcellularLocation>
        <location evidence="11">Cell membrane</location>
    </subcellularLocation>
</comment>
<evidence type="ECO:0000256" key="4">
    <source>
        <dbReference type="ARBA" id="ARBA00022723"/>
    </source>
</evidence>
<name>A0ABD1F598_HYPHA</name>
<evidence type="ECO:0000256" key="6">
    <source>
        <dbReference type="ARBA" id="ARBA00022842"/>
    </source>
</evidence>
<dbReference type="InterPro" id="IPR011025">
    <property type="entry name" value="GproteinA_insert"/>
</dbReference>
<comment type="caution">
    <text evidence="12">The sequence shown here is derived from an EMBL/GenBank/DDBJ whole genome shotgun (WGS) entry which is preliminary data.</text>
</comment>
<dbReference type="GO" id="GO:0003924">
    <property type="term" value="F:GTPase activity"/>
    <property type="evidence" value="ECO:0007669"/>
    <property type="project" value="UniProtKB-UniRule"/>
</dbReference>
<evidence type="ECO:0000313" key="13">
    <source>
        <dbReference type="Proteomes" id="UP001566132"/>
    </source>
</evidence>
<feature type="binding site" evidence="10">
    <location>
        <position position="175"/>
    </location>
    <ligand>
        <name>Mg(2+)</name>
        <dbReference type="ChEBI" id="CHEBI:18420"/>
    </ligand>
</feature>
<dbReference type="GO" id="GO:0005525">
    <property type="term" value="F:GTP binding"/>
    <property type="evidence" value="ECO:0007669"/>
    <property type="project" value="UniProtKB-UniRule"/>
</dbReference>
<dbReference type="InterPro" id="IPR000367">
    <property type="entry name" value="Gprotein_alpha_S"/>
</dbReference>
<accession>A0ABD1F598</accession>
<dbReference type="PRINTS" id="PR00443">
    <property type="entry name" value="GPROTEINAS"/>
</dbReference>
<keyword evidence="4 10" id="KW-0479">Metal-binding</keyword>
<dbReference type="SMART" id="SM00275">
    <property type="entry name" value="G_alpha"/>
    <property type="match status" value="1"/>
</dbReference>
<dbReference type="GO" id="GO:0007165">
    <property type="term" value="P:signal transduction"/>
    <property type="evidence" value="ECO:0007669"/>
    <property type="project" value="UniProtKB-KW"/>
</dbReference>
<evidence type="ECO:0000256" key="7">
    <source>
        <dbReference type="ARBA" id="ARBA00023134"/>
    </source>
</evidence>
<keyword evidence="11" id="KW-1003">Cell membrane</keyword>
<dbReference type="PRINTS" id="PR00318">
    <property type="entry name" value="GPROTEINA"/>
</dbReference>
<dbReference type="CDD" id="cd00066">
    <property type="entry name" value="G-alpha"/>
    <property type="match status" value="1"/>
</dbReference>
<feature type="binding site" evidence="10">
    <location>
        <position position="40"/>
    </location>
    <ligand>
        <name>Mg(2+)</name>
        <dbReference type="ChEBI" id="CHEBI:18420"/>
    </ligand>
</feature>
<comment type="function">
    <text evidence="11">Guanine nucleotide-binding proteins (G proteins) function as transducers in numerous signaling pathways controlled by G protein-coupled receptors (GPCRs).</text>
</comment>
<proteinExistence type="inferred from homology"/>
<dbReference type="InterPro" id="IPR001019">
    <property type="entry name" value="Gprotein_alpha_su"/>
</dbReference>
<dbReference type="EMBL" id="JBDJPC010000002">
    <property type="protein sequence ID" value="KAL1512775.1"/>
    <property type="molecule type" value="Genomic_DNA"/>
</dbReference>
<dbReference type="PROSITE" id="PS51882">
    <property type="entry name" value="G_ALPHA"/>
    <property type="match status" value="1"/>
</dbReference>
<keyword evidence="7 9" id="KW-0342">GTP-binding</keyword>
<evidence type="ECO:0000256" key="2">
    <source>
        <dbReference type="ARBA" id="ARBA00007172"/>
    </source>
</evidence>
<evidence type="ECO:0000256" key="9">
    <source>
        <dbReference type="PIRSR" id="PIRSR601019-1"/>
    </source>
</evidence>
<dbReference type="GO" id="GO:0046872">
    <property type="term" value="F:metal ion binding"/>
    <property type="evidence" value="ECO:0007669"/>
    <property type="project" value="UniProtKB-UniRule"/>
</dbReference>
<dbReference type="SUPFAM" id="SSF52540">
    <property type="entry name" value="P-loop containing nucleoside triphosphate hydrolases"/>
    <property type="match status" value="1"/>
</dbReference>
<dbReference type="PANTHER" id="PTHR10218:SF367">
    <property type="entry name" value="GUANINE NUCLEOTIDE-BINDING PROTEIN G(F) SUBUNIT ALPHA"/>
    <property type="match status" value="1"/>
</dbReference>
<sequence>MPLCCRESISAEEKDVRKQTKVFVNTHKILLLGTGESGKTTIIKQMKILHINGFSDEERKARIPNIKQNIHESIFEILSHMSRLNPPLKPKSAQSETSIEYILQLGPTEPEIYDDVYFDHVKTAWVDEGVQETFRRSNEFQLIDSAEHFLNRIDSIRKIDYVPDTQDILFCRIETKSISKIEFQVPLSKLEGGKAQFWMYDVGGQRGHRKRWIQVFDGIQAILFLISSSDFDQTLREDSSKNRLQEAFDLFQDIHKCKFVIEAGLIVFLNKQDILKRKILEQNRKVEDYFFEYTNYVPSKHDEWDGKDEYTKAKLFMRHKILSIASTPVKVESIGFVPGYNITEELPARDIHVHFTIATDTNNIRKVFESVQEIILKKFVEAAFSL</sequence>
<evidence type="ECO:0000256" key="11">
    <source>
        <dbReference type="RuleBase" id="RU369121"/>
    </source>
</evidence>
<dbReference type="InterPro" id="IPR027417">
    <property type="entry name" value="P-loop_NTPase"/>
</dbReference>
<dbReference type="FunFam" id="3.40.50.300:FF:006178">
    <property type="entry name" value="Guanine nucleotide-binding protein G(s) subunit alpha isoforms short"/>
    <property type="match status" value="1"/>
</dbReference>
<evidence type="ECO:0000256" key="1">
    <source>
        <dbReference type="ARBA" id="ARBA00003069"/>
    </source>
</evidence>
<dbReference type="PANTHER" id="PTHR10218">
    <property type="entry name" value="GTP-BINDING PROTEIN ALPHA SUBUNIT"/>
    <property type="match status" value="1"/>
</dbReference>
<feature type="binding site" evidence="9">
    <location>
        <begin position="36"/>
        <end position="41"/>
    </location>
    <ligand>
        <name>GTP</name>
        <dbReference type="ChEBI" id="CHEBI:37565"/>
    </ligand>
</feature>
<comment type="similarity">
    <text evidence="2 11">Belongs to the G-alpha family. G(s) subfamily.</text>
</comment>
<feature type="binding site" evidence="9">
    <location>
        <begin position="169"/>
        <end position="175"/>
    </location>
    <ligand>
        <name>GTP</name>
        <dbReference type="ChEBI" id="CHEBI:37565"/>
    </ligand>
</feature>
<evidence type="ECO:0000313" key="12">
    <source>
        <dbReference type="EMBL" id="KAL1512775.1"/>
    </source>
</evidence>
<comment type="subunit">
    <text evidence="3 11">G proteins are composed of 3 units; alpha, beta and gamma. The alpha chain contains the guanine nucleotide binding site.</text>
</comment>
<evidence type="ECO:0000256" key="5">
    <source>
        <dbReference type="ARBA" id="ARBA00022741"/>
    </source>
</evidence>
<dbReference type="Proteomes" id="UP001566132">
    <property type="component" value="Unassembled WGS sequence"/>
</dbReference>
<feature type="binding site" evidence="9">
    <location>
        <begin position="144"/>
        <end position="145"/>
    </location>
    <ligand>
        <name>GTP</name>
        <dbReference type="ChEBI" id="CHEBI:37565"/>
    </ligand>
</feature>
<feature type="binding site" evidence="9">
    <location>
        <begin position="270"/>
        <end position="273"/>
    </location>
    <ligand>
        <name>GTP</name>
        <dbReference type="ChEBI" id="CHEBI:37565"/>
    </ligand>
</feature>
<keyword evidence="5 9" id="KW-0547">Nucleotide-binding</keyword>
<organism evidence="12 13">
    <name type="scientific">Hypothenemus hampei</name>
    <name type="common">Coffee berry borer</name>
    <dbReference type="NCBI Taxonomy" id="57062"/>
    <lineage>
        <taxon>Eukaryota</taxon>
        <taxon>Metazoa</taxon>
        <taxon>Ecdysozoa</taxon>
        <taxon>Arthropoda</taxon>
        <taxon>Hexapoda</taxon>
        <taxon>Insecta</taxon>
        <taxon>Pterygota</taxon>
        <taxon>Neoptera</taxon>
        <taxon>Endopterygota</taxon>
        <taxon>Coleoptera</taxon>
        <taxon>Polyphaga</taxon>
        <taxon>Cucujiformia</taxon>
        <taxon>Curculionidae</taxon>
        <taxon>Scolytinae</taxon>
        <taxon>Hypothenemus</taxon>
    </lineage>
</organism>
<keyword evidence="11" id="KW-0472">Membrane</keyword>
<dbReference type="GO" id="GO:0005834">
    <property type="term" value="C:heterotrimeric G-protein complex"/>
    <property type="evidence" value="ECO:0007669"/>
    <property type="project" value="UniProtKB-UniRule"/>
</dbReference>
<evidence type="ECO:0000256" key="8">
    <source>
        <dbReference type="ARBA" id="ARBA00023224"/>
    </source>
</evidence>
<evidence type="ECO:0000256" key="10">
    <source>
        <dbReference type="PIRSR" id="PIRSR601019-2"/>
    </source>
</evidence>
<gene>
    <name evidence="12" type="ORF">ABEB36_002307</name>
</gene>
<feature type="binding site" evidence="9">
    <location>
        <position position="358"/>
    </location>
    <ligand>
        <name>GTP</name>
        <dbReference type="ChEBI" id="CHEBI:37565"/>
    </ligand>
</feature>
<protein>
    <recommendedName>
        <fullName evidence="11">Guanine nucleotide-binding protein G(s) subunit alpha</fullName>
    </recommendedName>
    <alternativeName>
        <fullName evidence="11">Adenylate cyclase-stimulating G alpha protein</fullName>
    </alternativeName>
</protein>
<evidence type="ECO:0000256" key="3">
    <source>
        <dbReference type="ARBA" id="ARBA00011356"/>
    </source>
</evidence>
<dbReference type="Gene3D" id="3.40.50.300">
    <property type="entry name" value="P-loop containing nucleotide triphosphate hydrolases"/>
    <property type="match status" value="1"/>
</dbReference>
<keyword evidence="13" id="KW-1185">Reference proteome</keyword>
<dbReference type="SUPFAM" id="SSF47895">
    <property type="entry name" value="Transducin (alpha subunit), insertion domain"/>
    <property type="match status" value="1"/>
</dbReference>
<feature type="binding site" evidence="9">
    <location>
        <begin position="201"/>
        <end position="205"/>
    </location>
    <ligand>
        <name>GTP</name>
        <dbReference type="ChEBI" id="CHEBI:37565"/>
    </ligand>
</feature>
<dbReference type="GO" id="GO:0031683">
    <property type="term" value="F:G-protein beta/gamma-subunit complex binding"/>
    <property type="evidence" value="ECO:0007669"/>
    <property type="project" value="UniProtKB-UniRule"/>
</dbReference>
<dbReference type="FunFam" id="1.10.400.10:FF:000010">
    <property type="entry name" value="Guanine nucleotide-binding protein alpha-13 subunit"/>
    <property type="match status" value="1"/>
</dbReference>